<dbReference type="Gene3D" id="3.20.20.20">
    <property type="entry name" value="Dihydropteroate synthase-like"/>
    <property type="match status" value="1"/>
</dbReference>
<evidence type="ECO:0000256" key="4">
    <source>
        <dbReference type="ARBA" id="ARBA00004763"/>
    </source>
</evidence>
<feature type="region of interest" description="Disordered" evidence="16">
    <location>
        <begin position="672"/>
        <end position="693"/>
    </location>
</feature>
<gene>
    <name evidence="18" type="ORF">AX774_g4954</name>
</gene>
<dbReference type="CDD" id="cd00483">
    <property type="entry name" value="HPPK"/>
    <property type="match status" value="1"/>
</dbReference>
<dbReference type="InterPro" id="IPR043133">
    <property type="entry name" value="GTP-CH-I_C/QueF"/>
</dbReference>
<comment type="similarity">
    <text evidence="7">In the C-terminal section; belongs to the DHPS family.</text>
</comment>
<dbReference type="InterPro" id="IPR006157">
    <property type="entry name" value="FolB_dom"/>
</dbReference>
<organism evidence="18 19">
    <name type="scientific">Zancudomyces culisetae</name>
    <name type="common">Gut fungus</name>
    <name type="synonym">Smittium culisetae</name>
    <dbReference type="NCBI Taxonomy" id="1213189"/>
    <lineage>
        <taxon>Eukaryota</taxon>
        <taxon>Fungi</taxon>
        <taxon>Fungi incertae sedis</taxon>
        <taxon>Zoopagomycota</taxon>
        <taxon>Kickxellomycotina</taxon>
        <taxon>Harpellomycetes</taxon>
        <taxon>Harpellales</taxon>
        <taxon>Legeriomycetaceae</taxon>
        <taxon>Zancudomyces</taxon>
    </lineage>
</organism>
<evidence type="ECO:0000256" key="11">
    <source>
        <dbReference type="ARBA" id="ARBA00022777"/>
    </source>
</evidence>
<dbReference type="Pfam" id="PF01288">
    <property type="entry name" value="HPPK"/>
    <property type="match status" value="1"/>
</dbReference>
<comment type="similarity">
    <text evidence="6">In the N-terminal section; belongs to the DHNA family.</text>
</comment>
<comment type="catalytic activity">
    <reaction evidence="2">
        <text>6-hydroxymethyl-7,8-dihydropterin + ATP = (7,8-dihydropterin-6-yl)methyl diphosphate + AMP + H(+)</text>
        <dbReference type="Rhea" id="RHEA:11412"/>
        <dbReference type="ChEBI" id="CHEBI:15378"/>
        <dbReference type="ChEBI" id="CHEBI:30616"/>
        <dbReference type="ChEBI" id="CHEBI:44841"/>
        <dbReference type="ChEBI" id="CHEBI:72950"/>
        <dbReference type="ChEBI" id="CHEBI:456215"/>
        <dbReference type="EC" id="2.7.6.3"/>
    </reaction>
</comment>
<evidence type="ECO:0000256" key="14">
    <source>
        <dbReference type="ARBA" id="ARBA00022909"/>
    </source>
</evidence>
<dbReference type="PROSITE" id="PS00794">
    <property type="entry name" value="HPPK"/>
    <property type="match status" value="1"/>
</dbReference>
<dbReference type="NCBIfam" id="TIGR00526">
    <property type="entry name" value="folB_dom"/>
    <property type="match status" value="1"/>
</dbReference>
<dbReference type="InterPro" id="IPR000489">
    <property type="entry name" value="Pterin-binding_dom"/>
</dbReference>
<dbReference type="GO" id="GO:0004150">
    <property type="term" value="F:dihydroneopterin aldolase activity"/>
    <property type="evidence" value="ECO:0007669"/>
    <property type="project" value="InterPro"/>
</dbReference>
<evidence type="ECO:0000256" key="12">
    <source>
        <dbReference type="ARBA" id="ARBA00022840"/>
    </source>
</evidence>
<dbReference type="InterPro" id="IPR000550">
    <property type="entry name" value="Hppk"/>
</dbReference>
<comment type="pathway">
    <text evidence="4">Cofactor biosynthesis; tetrahydrofolate biosynthesis; 7,8-dihydrofolate from 2-amino-4-hydroxy-6-hydroxymethyl-7,8-dihydropteridine diphosphate and 4-aminobenzoate: step 1/2.</text>
</comment>
<dbReference type="GO" id="GO:0016301">
    <property type="term" value="F:kinase activity"/>
    <property type="evidence" value="ECO:0007669"/>
    <property type="project" value="UniProtKB-KW"/>
</dbReference>
<dbReference type="SMART" id="SM00905">
    <property type="entry name" value="FolB"/>
    <property type="match status" value="2"/>
</dbReference>
<dbReference type="PROSITE" id="PS00793">
    <property type="entry name" value="DHPS_2"/>
    <property type="match status" value="1"/>
</dbReference>
<evidence type="ECO:0000256" key="8">
    <source>
        <dbReference type="ARBA" id="ARBA00022679"/>
    </source>
</evidence>
<evidence type="ECO:0000256" key="2">
    <source>
        <dbReference type="ARBA" id="ARBA00000198"/>
    </source>
</evidence>
<keyword evidence="13" id="KW-0460">Magnesium</keyword>
<evidence type="ECO:0000256" key="16">
    <source>
        <dbReference type="SAM" id="MobiDB-lite"/>
    </source>
</evidence>
<evidence type="ECO:0000256" key="6">
    <source>
        <dbReference type="ARBA" id="ARBA00009640"/>
    </source>
</evidence>
<name>A0A1R1PKW1_ZANCU</name>
<dbReference type="SUPFAM" id="SSF55620">
    <property type="entry name" value="Tetrahydrobiopterin biosynthesis enzymes-like"/>
    <property type="match status" value="2"/>
</dbReference>
<dbReference type="GO" id="GO:0046656">
    <property type="term" value="P:folic acid biosynthetic process"/>
    <property type="evidence" value="ECO:0007669"/>
    <property type="project" value="UniProtKB-KW"/>
</dbReference>
<proteinExistence type="inferred from homology"/>
<dbReference type="NCBIfam" id="TIGR01496">
    <property type="entry name" value="DHPS"/>
    <property type="match status" value="1"/>
</dbReference>
<dbReference type="PROSITE" id="PS50972">
    <property type="entry name" value="PTERIN_BINDING"/>
    <property type="match status" value="1"/>
</dbReference>
<feature type="compositionally biased region" description="Basic and acidic residues" evidence="16">
    <location>
        <begin position="680"/>
        <end position="691"/>
    </location>
</feature>
<dbReference type="Pfam" id="PF00809">
    <property type="entry name" value="Pterin_bind"/>
    <property type="match status" value="1"/>
</dbReference>
<comment type="caution">
    <text evidence="18">The sequence shown here is derived from an EMBL/GenBank/DDBJ whole genome shotgun (WGS) entry which is preliminary data.</text>
</comment>
<sequence length="844" mass="94901">MDTIEIHNLEVRTILGRDSWDRTKKQPVLITVKVQASVAEAGRYDRVTDSVHYGKLCKAIEKFAESQAHKCMEELAENVADICFSLKADMVMGVFVTIKKRKTFLRAKYGQVEIYRAQKKEIGQYEKFREIALKSAGELVGEDLVSVIDLKLSVILGVNTWERYEKQNILVGMTIHVEKNEEKELGQSQGFVIKKNQDIRKLVDRVSKYTEERTNYLTVEALAVAIARVAIMEHKVNKITVSIKKPSALMFAECSAVTITRTREQIIGSLVSASNSEAGEREANEEVSSVVVAEDIIKKMDNDSTACQDKTLEGSSISYIGVGSNLGDRLKNINDALKTINESKHSKVVDTGFLYQTSPMYVLDQPAFLNTAFKIETTLSPQELLDFLKGIEADLGRDFSMMRFGPRVIDLDILFYEDLVYETERLTIPHPRVHERKFQLQPVCDMNPRLVHNKLNMEVGLICRRLTTHSNVPDDIQQVMPISRNEFTSCIGNGVHGTSSNEEKSVIRGSNKGLFTLGRAQNETLIMGILNFTPDSFSDGGNFNNLDIAVEHALSMWEDGASIIDIGGQSTNPKVKEIISTDEEIRRVVPVVEKIKSKSQGIVVSIDTFNSEVARKALEAGADIINDVSGGEIDKSMFNVVAEHGCPVVLMHMRGTPQTMFSKVNTDYNRPKIGLSSTGDQEHTLENKEQDQEQEQEEIVTLITCVKLELSHRVKNALRAGIPRYNIILDPGIGFSKNKKQNFQIMKNLDLLFKNDSHIFDYHNNYNHCTQMLQLLSKVSIENFPVLLGTSRKAFLQNNNEPKDRVWATAATVTAAIQNHVTIVRIHDVKELKDVVRISDLIYR</sequence>
<dbReference type="Gene3D" id="3.30.1130.10">
    <property type="match status" value="2"/>
</dbReference>
<dbReference type="GO" id="GO:0046654">
    <property type="term" value="P:tetrahydrofolate biosynthetic process"/>
    <property type="evidence" value="ECO:0007669"/>
    <property type="project" value="UniProtKB-UniPathway"/>
</dbReference>
<dbReference type="SUPFAM" id="SSF55083">
    <property type="entry name" value="6-hydroxymethyl-7,8-dihydropterin pyrophosphokinase, HPPK"/>
    <property type="match status" value="1"/>
</dbReference>
<feature type="domain" description="Pterin-binding" evidence="17">
    <location>
        <begin position="524"/>
        <end position="837"/>
    </location>
</feature>
<evidence type="ECO:0000256" key="1">
    <source>
        <dbReference type="ARBA" id="ARBA00000012"/>
    </source>
</evidence>
<dbReference type="PROSITE" id="PS00792">
    <property type="entry name" value="DHPS_1"/>
    <property type="match status" value="1"/>
</dbReference>
<evidence type="ECO:0000256" key="5">
    <source>
        <dbReference type="ARBA" id="ARBA00005051"/>
    </source>
</evidence>
<keyword evidence="11" id="KW-0418">Kinase</keyword>
<dbReference type="InterPro" id="IPR006390">
    <property type="entry name" value="DHP_synth_dom"/>
</dbReference>
<dbReference type="GO" id="GO:0046872">
    <property type="term" value="F:metal ion binding"/>
    <property type="evidence" value="ECO:0007669"/>
    <property type="project" value="UniProtKB-KW"/>
</dbReference>
<dbReference type="Proteomes" id="UP000188320">
    <property type="component" value="Unassembled WGS sequence"/>
</dbReference>
<reference evidence="19" key="1">
    <citation type="submission" date="2017-01" db="EMBL/GenBank/DDBJ databases">
        <authorList>
            <person name="Wang Y."/>
            <person name="White M."/>
            <person name="Kvist S."/>
            <person name="Moncalvo J.-M."/>
        </authorList>
    </citation>
    <scope>NUCLEOTIDE SEQUENCE [LARGE SCALE GENOMIC DNA]</scope>
    <source>
        <strain evidence="19">COL-18-3</strain>
    </source>
</reference>
<dbReference type="InterPro" id="IPR045031">
    <property type="entry name" value="DHP_synth-like"/>
</dbReference>
<keyword evidence="10" id="KW-0547">Nucleotide-binding</keyword>
<keyword evidence="9" id="KW-0479">Metal-binding</keyword>
<dbReference type="GO" id="GO:0003848">
    <property type="term" value="F:2-amino-4-hydroxy-6-hydroxymethyldihydropteridine diphosphokinase activity"/>
    <property type="evidence" value="ECO:0007669"/>
    <property type="project" value="UniProtKB-EC"/>
</dbReference>
<comment type="cofactor">
    <cofactor evidence="3">
        <name>Mg(2+)</name>
        <dbReference type="ChEBI" id="CHEBI:18420"/>
    </cofactor>
</comment>
<keyword evidence="15" id="KW-0511">Multifunctional enzyme</keyword>
<dbReference type="InterPro" id="IPR035907">
    <property type="entry name" value="Hppk_sf"/>
</dbReference>
<evidence type="ECO:0000256" key="10">
    <source>
        <dbReference type="ARBA" id="ARBA00022741"/>
    </source>
</evidence>
<dbReference type="EMBL" id="LSSK01000866">
    <property type="protein sequence ID" value="OMH81563.1"/>
    <property type="molecule type" value="Genomic_DNA"/>
</dbReference>
<dbReference type="PANTHER" id="PTHR20941">
    <property type="entry name" value="FOLATE SYNTHESIS PROTEINS"/>
    <property type="match status" value="1"/>
</dbReference>
<dbReference type="OrthoDB" id="615426at2759"/>
<evidence type="ECO:0000313" key="19">
    <source>
        <dbReference type="Proteomes" id="UP000188320"/>
    </source>
</evidence>
<dbReference type="UniPathway" id="UPA00077">
    <property type="reaction ID" value="UER00155"/>
</dbReference>
<evidence type="ECO:0000256" key="13">
    <source>
        <dbReference type="ARBA" id="ARBA00022842"/>
    </source>
</evidence>
<accession>A0A1R1PKW1</accession>
<dbReference type="NCBIfam" id="TIGR01498">
    <property type="entry name" value="folK"/>
    <property type="match status" value="1"/>
</dbReference>
<dbReference type="SUPFAM" id="SSF51717">
    <property type="entry name" value="Dihydropteroate synthetase-like"/>
    <property type="match status" value="1"/>
</dbReference>
<keyword evidence="12" id="KW-0067">ATP-binding</keyword>
<dbReference type="GO" id="GO:0004156">
    <property type="term" value="F:dihydropteroate synthase activity"/>
    <property type="evidence" value="ECO:0007669"/>
    <property type="project" value="UniProtKB-EC"/>
</dbReference>
<protein>
    <submittedName>
        <fullName evidence="18">Folic acid synthesis protein fol1</fullName>
    </submittedName>
</protein>
<comment type="catalytic activity">
    <reaction evidence="1">
        <text>(7,8-dihydropterin-6-yl)methyl diphosphate + 4-aminobenzoate = 7,8-dihydropteroate + diphosphate</text>
        <dbReference type="Rhea" id="RHEA:19949"/>
        <dbReference type="ChEBI" id="CHEBI:17836"/>
        <dbReference type="ChEBI" id="CHEBI:17839"/>
        <dbReference type="ChEBI" id="CHEBI:33019"/>
        <dbReference type="ChEBI" id="CHEBI:72950"/>
        <dbReference type="EC" id="2.5.1.15"/>
    </reaction>
</comment>
<dbReference type="AlphaFoldDB" id="A0A1R1PKW1"/>
<dbReference type="GO" id="GO:0005524">
    <property type="term" value="F:ATP binding"/>
    <property type="evidence" value="ECO:0007669"/>
    <property type="project" value="UniProtKB-KW"/>
</dbReference>
<dbReference type="Gene3D" id="3.30.70.560">
    <property type="entry name" value="7,8-Dihydro-6-hydroxymethylpterin-pyrophosphokinase HPPK"/>
    <property type="match status" value="1"/>
</dbReference>
<evidence type="ECO:0000256" key="7">
    <source>
        <dbReference type="ARBA" id="ARBA00009951"/>
    </source>
</evidence>
<comment type="pathway">
    <text evidence="5">Cofactor biosynthesis; tetrahydrofolate biosynthesis; 2-amino-4-hydroxy-6-hydroxymethyl-7,8-dihydropteridine diphosphate from 7,8-dihydroneopterin triphosphate: step 4/4.</text>
</comment>
<dbReference type="PANTHER" id="PTHR20941:SF1">
    <property type="entry name" value="FOLIC ACID SYNTHESIS PROTEIN FOL1"/>
    <property type="match status" value="1"/>
</dbReference>
<dbReference type="Pfam" id="PF02152">
    <property type="entry name" value="FolB"/>
    <property type="match status" value="2"/>
</dbReference>
<evidence type="ECO:0000313" key="18">
    <source>
        <dbReference type="EMBL" id="OMH81563.1"/>
    </source>
</evidence>
<evidence type="ECO:0000256" key="15">
    <source>
        <dbReference type="ARBA" id="ARBA00023268"/>
    </source>
</evidence>
<evidence type="ECO:0000256" key="9">
    <source>
        <dbReference type="ARBA" id="ARBA00022723"/>
    </source>
</evidence>
<dbReference type="GO" id="GO:0005740">
    <property type="term" value="C:mitochondrial envelope"/>
    <property type="evidence" value="ECO:0007669"/>
    <property type="project" value="TreeGrafter"/>
</dbReference>
<dbReference type="CDD" id="cd00739">
    <property type="entry name" value="DHPS"/>
    <property type="match status" value="1"/>
</dbReference>
<dbReference type="InterPro" id="IPR011005">
    <property type="entry name" value="Dihydropteroate_synth-like_sf"/>
</dbReference>
<keyword evidence="14" id="KW-0289">Folate biosynthesis</keyword>
<keyword evidence="8" id="KW-0808">Transferase</keyword>
<evidence type="ECO:0000259" key="17">
    <source>
        <dbReference type="PROSITE" id="PS50972"/>
    </source>
</evidence>
<keyword evidence="19" id="KW-1185">Reference proteome</keyword>
<evidence type="ECO:0000256" key="3">
    <source>
        <dbReference type="ARBA" id="ARBA00001946"/>
    </source>
</evidence>